<dbReference type="PANTHER" id="PTHR33164">
    <property type="entry name" value="TRANSCRIPTIONAL REGULATOR, MARR FAMILY"/>
    <property type="match status" value="1"/>
</dbReference>
<dbReference type="Pfam" id="PF12802">
    <property type="entry name" value="MarR_2"/>
    <property type="match status" value="1"/>
</dbReference>
<accession>A0A931D4E2</accession>
<reference evidence="2" key="1">
    <citation type="submission" date="2020-11" db="EMBL/GenBank/DDBJ databases">
        <title>Sequencing the genomes of 1000 actinobacteria strains.</title>
        <authorList>
            <person name="Klenk H.-P."/>
        </authorList>
    </citation>
    <scope>NUCLEOTIDE SEQUENCE</scope>
    <source>
        <strain evidence="2">DSM 26152</strain>
    </source>
</reference>
<evidence type="ECO:0000313" key="3">
    <source>
        <dbReference type="Proteomes" id="UP000625033"/>
    </source>
</evidence>
<dbReference type="GO" id="GO:0003677">
    <property type="term" value="F:DNA binding"/>
    <property type="evidence" value="ECO:0007669"/>
    <property type="project" value="UniProtKB-KW"/>
</dbReference>
<organism evidence="2 3">
    <name type="scientific">Zhihengliuella flava</name>
    <dbReference type="NCBI Taxonomy" id="1285193"/>
    <lineage>
        <taxon>Bacteria</taxon>
        <taxon>Bacillati</taxon>
        <taxon>Actinomycetota</taxon>
        <taxon>Actinomycetes</taxon>
        <taxon>Micrococcales</taxon>
        <taxon>Micrococcaceae</taxon>
        <taxon>Zhihengliuella</taxon>
    </lineage>
</organism>
<dbReference type="PRINTS" id="PR00598">
    <property type="entry name" value="HTHMARR"/>
</dbReference>
<dbReference type="InterPro" id="IPR000835">
    <property type="entry name" value="HTH_MarR-typ"/>
</dbReference>
<keyword evidence="3" id="KW-1185">Reference proteome</keyword>
<dbReference type="SUPFAM" id="SSF46785">
    <property type="entry name" value="Winged helix' DNA-binding domain"/>
    <property type="match status" value="1"/>
</dbReference>
<dbReference type="GO" id="GO:0003700">
    <property type="term" value="F:DNA-binding transcription factor activity"/>
    <property type="evidence" value="ECO:0007669"/>
    <property type="project" value="InterPro"/>
</dbReference>
<name>A0A931D4E2_9MICC</name>
<dbReference type="Proteomes" id="UP000625033">
    <property type="component" value="Unassembled WGS sequence"/>
</dbReference>
<feature type="domain" description="HTH marR-type" evidence="1">
    <location>
        <begin position="14"/>
        <end position="150"/>
    </location>
</feature>
<dbReference type="InterPro" id="IPR036390">
    <property type="entry name" value="WH_DNA-bd_sf"/>
</dbReference>
<dbReference type="EMBL" id="JADOTZ010000001">
    <property type="protein sequence ID" value="MBG6084209.1"/>
    <property type="molecule type" value="Genomic_DNA"/>
</dbReference>
<dbReference type="AlphaFoldDB" id="A0A931D4E2"/>
<evidence type="ECO:0000313" key="2">
    <source>
        <dbReference type="EMBL" id="MBG6084209.1"/>
    </source>
</evidence>
<sequence>MNPEQRPDPRAALAFEMVGHLQGLTLASDRYADAVARADALHKTDLHALQEILLHQDAQAPLTASELGRSLHLSPPATTALIDRLAKHGHVERGRDARDRRRVTLLATDSARTTGSRLFRPLAQALGETASHYTPAELELINAFLAEALRTVEQATPPAP</sequence>
<dbReference type="GO" id="GO:0006950">
    <property type="term" value="P:response to stress"/>
    <property type="evidence" value="ECO:0007669"/>
    <property type="project" value="TreeGrafter"/>
</dbReference>
<dbReference type="RefSeq" id="WP_196835551.1">
    <property type="nucleotide sequence ID" value="NZ_JADOTZ010000001.1"/>
</dbReference>
<comment type="caution">
    <text evidence="2">The sequence shown here is derived from an EMBL/GenBank/DDBJ whole genome shotgun (WGS) entry which is preliminary data.</text>
</comment>
<gene>
    <name evidence="2" type="ORF">IW252_000976</name>
</gene>
<dbReference type="InterPro" id="IPR036388">
    <property type="entry name" value="WH-like_DNA-bd_sf"/>
</dbReference>
<dbReference type="Gene3D" id="1.10.10.10">
    <property type="entry name" value="Winged helix-like DNA-binding domain superfamily/Winged helix DNA-binding domain"/>
    <property type="match status" value="1"/>
</dbReference>
<dbReference type="SMART" id="SM00347">
    <property type="entry name" value="HTH_MARR"/>
    <property type="match status" value="1"/>
</dbReference>
<keyword evidence="2" id="KW-0238">DNA-binding</keyword>
<dbReference type="PANTHER" id="PTHR33164:SF106">
    <property type="entry name" value="TRANSCRIPTIONAL REGULATORY PROTEIN"/>
    <property type="match status" value="1"/>
</dbReference>
<protein>
    <submittedName>
        <fullName evidence="2">DNA-binding MarR family transcriptional regulator</fullName>
    </submittedName>
</protein>
<evidence type="ECO:0000259" key="1">
    <source>
        <dbReference type="PROSITE" id="PS50995"/>
    </source>
</evidence>
<proteinExistence type="predicted"/>
<dbReference type="PROSITE" id="PS50995">
    <property type="entry name" value="HTH_MARR_2"/>
    <property type="match status" value="1"/>
</dbReference>
<dbReference type="InterPro" id="IPR039422">
    <property type="entry name" value="MarR/SlyA-like"/>
</dbReference>